<evidence type="ECO:0000256" key="3">
    <source>
        <dbReference type="ARBA" id="ARBA00023274"/>
    </source>
</evidence>
<reference evidence="8" key="1">
    <citation type="submission" date="2022-11" db="UniProtKB">
        <authorList>
            <consortium name="WormBaseParasite"/>
        </authorList>
    </citation>
    <scope>IDENTIFICATION</scope>
</reference>
<dbReference type="AlphaFoldDB" id="A0A914PT17"/>
<dbReference type="InterPro" id="IPR001063">
    <property type="entry name" value="Ribosomal_uL22"/>
</dbReference>
<proteinExistence type="inferred from homology"/>
<evidence type="ECO:0000256" key="5">
    <source>
        <dbReference type="ARBA" id="ARBA00035506"/>
    </source>
</evidence>
<evidence type="ECO:0000256" key="6">
    <source>
        <dbReference type="RuleBase" id="RU004005"/>
    </source>
</evidence>
<dbReference type="Proteomes" id="UP000887578">
    <property type="component" value="Unplaced"/>
</dbReference>
<name>A0A914PT17_9BILA</name>
<evidence type="ECO:0000256" key="1">
    <source>
        <dbReference type="ARBA" id="ARBA00009451"/>
    </source>
</evidence>
<dbReference type="GO" id="GO:0006412">
    <property type="term" value="P:translation"/>
    <property type="evidence" value="ECO:0007669"/>
    <property type="project" value="InterPro"/>
</dbReference>
<accession>A0A914PT17</accession>
<organism evidence="7 8">
    <name type="scientific">Panagrolaimus davidi</name>
    <dbReference type="NCBI Taxonomy" id="227884"/>
    <lineage>
        <taxon>Eukaryota</taxon>
        <taxon>Metazoa</taxon>
        <taxon>Ecdysozoa</taxon>
        <taxon>Nematoda</taxon>
        <taxon>Chromadorea</taxon>
        <taxon>Rhabditida</taxon>
        <taxon>Tylenchina</taxon>
        <taxon>Panagrolaimomorpha</taxon>
        <taxon>Panagrolaimoidea</taxon>
        <taxon>Panagrolaimidae</taxon>
        <taxon>Panagrolaimus</taxon>
    </lineage>
</organism>
<protein>
    <recommendedName>
        <fullName evidence="4">Large ribosomal subunit protein uL22m</fullName>
    </recommendedName>
    <alternativeName>
        <fullName evidence="5">39S ribosomal protein L22, mitochondrial</fullName>
    </alternativeName>
</protein>
<dbReference type="Pfam" id="PF00237">
    <property type="entry name" value="Ribosomal_L22"/>
    <property type="match status" value="1"/>
</dbReference>
<keyword evidence="7" id="KW-1185">Reference proteome</keyword>
<evidence type="ECO:0000313" key="7">
    <source>
        <dbReference type="Proteomes" id="UP000887578"/>
    </source>
</evidence>
<keyword evidence="2 6" id="KW-0689">Ribosomal protein</keyword>
<dbReference type="WBParaSite" id="PDA_v2.g21320.t1">
    <property type="protein sequence ID" value="PDA_v2.g21320.t1"/>
    <property type="gene ID" value="PDA_v2.g21320"/>
</dbReference>
<evidence type="ECO:0000256" key="4">
    <source>
        <dbReference type="ARBA" id="ARBA00035286"/>
    </source>
</evidence>
<dbReference type="GO" id="GO:0005762">
    <property type="term" value="C:mitochondrial large ribosomal subunit"/>
    <property type="evidence" value="ECO:0007669"/>
    <property type="project" value="TreeGrafter"/>
</dbReference>
<comment type="similarity">
    <text evidence="1 6">Belongs to the universal ribosomal protein uL22 family.</text>
</comment>
<dbReference type="PANTHER" id="PTHR13501:SF8">
    <property type="entry name" value="LARGE RIBOSOMAL SUBUNIT PROTEIN UL22M"/>
    <property type="match status" value="1"/>
</dbReference>
<dbReference type="SUPFAM" id="SSF54843">
    <property type="entry name" value="Ribosomal protein L22"/>
    <property type="match status" value="1"/>
</dbReference>
<dbReference type="Gene3D" id="3.90.470.10">
    <property type="entry name" value="Ribosomal protein L22/L17"/>
    <property type="match status" value="1"/>
</dbReference>
<dbReference type="InterPro" id="IPR047867">
    <property type="entry name" value="Ribosomal_uL22_bac/org-type"/>
</dbReference>
<evidence type="ECO:0000256" key="2">
    <source>
        <dbReference type="ARBA" id="ARBA00022980"/>
    </source>
</evidence>
<dbReference type="PANTHER" id="PTHR13501">
    <property type="entry name" value="CHLOROPLAST 50S RIBOSOMAL PROTEIN L22-RELATED"/>
    <property type="match status" value="1"/>
</dbReference>
<dbReference type="InterPro" id="IPR036394">
    <property type="entry name" value="Ribosomal_uL22_sf"/>
</dbReference>
<keyword evidence="3 6" id="KW-0687">Ribonucleoprotein</keyword>
<sequence>MFIRNVSNCVISRNGVRSNLKNALYIASQRNLASNTQTMTIRDALNSDLDEKRSKLEKWKNREQFTKSTIQRFEELPVKNFYAPDWDIKQFDNDKQLYPRQRCLTTPEKWEYYNKVVWNPNHIVPETGLPKAREVFHCRESIHYQPKKMWPACQFVRGINVDSAIQQLRYKQKKSCLMLADIIEEAKERAKNEFHIAEPSNMFVAEAFPIQEKMIKGARRHARDNWCVIRYRYIHVFVRLEEGDARDLSVRVRMNDGWEKMENYYDYLRSRDFKYSL</sequence>
<evidence type="ECO:0000313" key="8">
    <source>
        <dbReference type="WBParaSite" id="PDA_v2.g21320.t1"/>
    </source>
</evidence>
<dbReference type="GO" id="GO:0003735">
    <property type="term" value="F:structural constituent of ribosome"/>
    <property type="evidence" value="ECO:0007669"/>
    <property type="project" value="InterPro"/>
</dbReference>